<dbReference type="SUPFAM" id="SSF141523">
    <property type="entry name" value="L,D-transpeptidase catalytic domain-like"/>
    <property type="match status" value="1"/>
</dbReference>
<feature type="domain" description="L,D-TPase catalytic" evidence="11">
    <location>
        <begin position="345"/>
        <end position="453"/>
    </location>
</feature>
<keyword evidence="10" id="KW-0812">Transmembrane</keyword>
<dbReference type="PANTHER" id="PTHR30582">
    <property type="entry name" value="L,D-TRANSPEPTIDASE"/>
    <property type="match status" value="1"/>
</dbReference>
<comment type="pathway">
    <text evidence="1 9">Cell wall biogenesis; peptidoglycan biosynthesis.</text>
</comment>
<reference evidence="12 13" key="1">
    <citation type="submission" date="2019-08" db="EMBL/GenBank/DDBJ databases">
        <title>Bacillus genomes from the desert of Cuatro Cienegas, Coahuila.</title>
        <authorList>
            <person name="Olmedo-Alvarez G."/>
        </authorList>
    </citation>
    <scope>NUCLEOTIDE SEQUENCE [LARGE SCALE GENOMIC DNA]</scope>
    <source>
        <strain evidence="12 13">CH40_1T</strain>
    </source>
</reference>
<dbReference type="InterPro" id="IPR038063">
    <property type="entry name" value="Transpep_catalytic_dom"/>
</dbReference>
<evidence type="ECO:0000256" key="6">
    <source>
        <dbReference type="ARBA" id="ARBA00022960"/>
    </source>
</evidence>
<keyword evidence="5" id="KW-0378">Hydrolase</keyword>
<name>A0A5D4K7U1_9BACI</name>
<evidence type="ECO:0000313" key="12">
    <source>
        <dbReference type="EMBL" id="TYR73431.1"/>
    </source>
</evidence>
<organism evidence="12 13">
    <name type="scientific">Rossellomorea vietnamensis</name>
    <dbReference type="NCBI Taxonomy" id="218284"/>
    <lineage>
        <taxon>Bacteria</taxon>
        <taxon>Bacillati</taxon>
        <taxon>Bacillota</taxon>
        <taxon>Bacilli</taxon>
        <taxon>Bacillales</taxon>
        <taxon>Bacillaceae</taxon>
        <taxon>Rossellomorea</taxon>
    </lineage>
</organism>
<evidence type="ECO:0000256" key="5">
    <source>
        <dbReference type="ARBA" id="ARBA00022801"/>
    </source>
</evidence>
<dbReference type="InterPro" id="IPR050979">
    <property type="entry name" value="LD-transpeptidase"/>
</dbReference>
<feature type="active site" description="Nucleophile" evidence="9">
    <location>
        <position position="429"/>
    </location>
</feature>
<keyword evidence="3" id="KW-0328">Glycosyltransferase</keyword>
<proteinExistence type="inferred from homology"/>
<dbReference type="AlphaFoldDB" id="A0A5D4K7U1"/>
<evidence type="ECO:0000256" key="4">
    <source>
        <dbReference type="ARBA" id="ARBA00022679"/>
    </source>
</evidence>
<dbReference type="CDD" id="cd16913">
    <property type="entry name" value="YkuD_like"/>
    <property type="match status" value="1"/>
</dbReference>
<dbReference type="GO" id="GO:0008360">
    <property type="term" value="P:regulation of cell shape"/>
    <property type="evidence" value="ECO:0007669"/>
    <property type="project" value="UniProtKB-UniRule"/>
</dbReference>
<dbReference type="Pfam" id="PF03734">
    <property type="entry name" value="YkuD"/>
    <property type="match status" value="1"/>
</dbReference>
<dbReference type="GO" id="GO:0071555">
    <property type="term" value="P:cell wall organization"/>
    <property type="evidence" value="ECO:0007669"/>
    <property type="project" value="UniProtKB-UniRule"/>
</dbReference>
<feature type="transmembrane region" description="Helical" evidence="10">
    <location>
        <begin position="106"/>
        <end position="128"/>
    </location>
</feature>
<comment type="caution">
    <text evidence="12">The sequence shown here is derived from an EMBL/GenBank/DDBJ whole genome shotgun (WGS) entry which is preliminary data.</text>
</comment>
<dbReference type="InterPro" id="IPR005490">
    <property type="entry name" value="LD_TPept_cat_dom"/>
</dbReference>
<dbReference type="EMBL" id="VTEH01000018">
    <property type="protein sequence ID" value="TYR73431.1"/>
    <property type="molecule type" value="Genomic_DNA"/>
</dbReference>
<keyword evidence="8 9" id="KW-0961">Cell wall biogenesis/degradation</keyword>
<evidence type="ECO:0000256" key="8">
    <source>
        <dbReference type="ARBA" id="ARBA00023316"/>
    </source>
</evidence>
<dbReference type="UniPathway" id="UPA00219"/>
<evidence type="ECO:0000256" key="9">
    <source>
        <dbReference type="PROSITE-ProRule" id="PRU01373"/>
    </source>
</evidence>
<dbReference type="GO" id="GO:0016757">
    <property type="term" value="F:glycosyltransferase activity"/>
    <property type="evidence" value="ECO:0007669"/>
    <property type="project" value="UniProtKB-KW"/>
</dbReference>
<keyword evidence="4" id="KW-0808">Transferase</keyword>
<keyword evidence="10" id="KW-0472">Membrane</keyword>
<feature type="active site" description="Proton donor/acceptor" evidence="9">
    <location>
        <position position="413"/>
    </location>
</feature>
<keyword evidence="10" id="KW-1133">Transmembrane helix</keyword>
<keyword evidence="7 9" id="KW-0573">Peptidoglycan synthesis</keyword>
<evidence type="ECO:0000256" key="1">
    <source>
        <dbReference type="ARBA" id="ARBA00004752"/>
    </source>
</evidence>
<dbReference type="PROSITE" id="PS52029">
    <property type="entry name" value="LD_TPASE"/>
    <property type="match status" value="1"/>
</dbReference>
<protein>
    <submittedName>
        <fullName evidence="12">L,D-transpeptidase</fullName>
    </submittedName>
</protein>
<evidence type="ECO:0000256" key="7">
    <source>
        <dbReference type="ARBA" id="ARBA00022984"/>
    </source>
</evidence>
<dbReference type="RefSeq" id="WP_148948258.1">
    <property type="nucleotide sequence ID" value="NZ_VTEH01000018.1"/>
</dbReference>
<keyword evidence="6 9" id="KW-0133">Cell shape</keyword>
<gene>
    <name evidence="12" type="ORF">FZC79_18480</name>
</gene>
<dbReference type="PANTHER" id="PTHR30582:SF24">
    <property type="entry name" value="L,D-TRANSPEPTIDASE ERFK_SRFK-RELATED"/>
    <property type="match status" value="1"/>
</dbReference>
<comment type="similarity">
    <text evidence="2">Belongs to the YkuD family.</text>
</comment>
<evidence type="ECO:0000256" key="3">
    <source>
        <dbReference type="ARBA" id="ARBA00022676"/>
    </source>
</evidence>
<dbReference type="GO" id="GO:0018104">
    <property type="term" value="P:peptidoglycan-protein cross-linking"/>
    <property type="evidence" value="ECO:0007669"/>
    <property type="project" value="TreeGrafter"/>
</dbReference>
<accession>A0A5D4K7U1</accession>
<sequence>MSLFESHVKKNLVKLHKNLYLSKSDPEFFEKILRYKDPQSPEAHYNLAKKWEEEGVLMKAYLHYQKAAKVDSPFYYQAKAACKSIEQMMDSAPEEAESSPSAKIPFYMKTIIASLILLNLCILGMLFWKADSIRMAASQPKDWGTGMEVVYETEDVPYVFYIPAGTSPKEVEESLYKKAISLGSQLSNKTLLLYGVSTTDSGLSHETLPLKSDGIKDQAFVIAEYNSALDHPVKIRFLNQQNQVEDSYSYTYISTNLLRTALNSYIEEIGEPPAELGDLAGSYPNNYLSFIPRELHLFSNSTSPSFTGNGGWVFNKEAETIEQMLYPNIMDSSSEGAIHIPFAPVEVFIDKSTFNLLVKSFPYTMMTKPVGLGKNSSTPEGTFIIQKRVLDPQGRKPDMFGAAGLGMGEYAIHGTSDEHSIRKEKSLGCIRMLNEDVLDFFHIVPKGASVEIVDALPDQANSINIEEVHLISPEEKPLSTQLADEIFEWAG</sequence>
<dbReference type="GO" id="GO:0005576">
    <property type="term" value="C:extracellular region"/>
    <property type="evidence" value="ECO:0007669"/>
    <property type="project" value="TreeGrafter"/>
</dbReference>
<evidence type="ECO:0000313" key="13">
    <source>
        <dbReference type="Proteomes" id="UP000323317"/>
    </source>
</evidence>
<dbReference type="Gene3D" id="2.40.440.10">
    <property type="entry name" value="L,D-transpeptidase catalytic domain-like"/>
    <property type="match status" value="1"/>
</dbReference>
<evidence type="ECO:0000259" key="11">
    <source>
        <dbReference type="PROSITE" id="PS52029"/>
    </source>
</evidence>
<evidence type="ECO:0000256" key="10">
    <source>
        <dbReference type="SAM" id="Phobius"/>
    </source>
</evidence>
<evidence type="ECO:0000256" key="2">
    <source>
        <dbReference type="ARBA" id="ARBA00005992"/>
    </source>
</evidence>
<dbReference type="GO" id="GO:0071972">
    <property type="term" value="F:peptidoglycan L,D-transpeptidase activity"/>
    <property type="evidence" value="ECO:0007669"/>
    <property type="project" value="TreeGrafter"/>
</dbReference>
<dbReference type="Proteomes" id="UP000323317">
    <property type="component" value="Unassembled WGS sequence"/>
</dbReference>